<gene>
    <name evidence="10" type="ORF">CC84DRAFT_1209202</name>
</gene>
<feature type="transmembrane region" description="Helical" evidence="8">
    <location>
        <begin position="357"/>
        <end position="377"/>
    </location>
</feature>
<dbReference type="PROSITE" id="PS00063">
    <property type="entry name" value="ALDOKETO_REDUCTASE_3"/>
    <property type="match status" value="1"/>
</dbReference>
<dbReference type="PANTHER" id="PTHR48022:SF8">
    <property type="entry name" value="MAJOR FACILITATOR SUPERFAMILY (MFS) PROFILE DOMAIN-CONTAINING PROTEIN-RELATED"/>
    <property type="match status" value="1"/>
</dbReference>
<dbReference type="PROSITE" id="PS50850">
    <property type="entry name" value="MFS"/>
    <property type="match status" value="1"/>
</dbReference>
<evidence type="ECO:0000256" key="8">
    <source>
        <dbReference type="SAM" id="Phobius"/>
    </source>
</evidence>
<dbReference type="Gene3D" id="3.20.20.100">
    <property type="entry name" value="NADP-dependent oxidoreductase domain"/>
    <property type="match status" value="1"/>
</dbReference>
<keyword evidence="5 8" id="KW-1133">Transmembrane helix</keyword>
<dbReference type="OrthoDB" id="5296287at2759"/>
<comment type="subcellular location">
    <subcellularLocation>
        <location evidence="1">Membrane</location>
        <topology evidence="1">Multi-pass membrane protein</topology>
    </subcellularLocation>
</comment>
<dbReference type="InterPro" id="IPR020846">
    <property type="entry name" value="MFS_dom"/>
</dbReference>
<keyword evidence="3" id="KW-0813">Transport</keyword>
<dbReference type="Pfam" id="PF00248">
    <property type="entry name" value="Aldo_ket_red"/>
    <property type="match status" value="1"/>
</dbReference>
<feature type="transmembrane region" description="Helical" evidence="8">
    <location>
        <begin position="76"/>
        <end position="99"/>
    </location>
</feature>
<dbReference type="PROSITE" id="PS00798">
    <property type="entry name" value="ALDOKETO_REDUCTASE_1"/>
    <property type="match status" value="1"/>
</dbReference>
<dbReference type="InterPro" id="IPR023210">
    <property type="entry name" value="NADP_OxRdtase_dom"/>
</dbReference>
<evidence type="ECO:0000256" key="2">
    <source>
        <dbReference type="ARBA" id="ARBA00010992"/>
    </source>
</evidence>
<dbReference type="GeneID" id="28765692"/>
<dbReference type="AlphaFoldDB" id="A0A177C3C9"/>
<evidence type="ECO:0000259" key="9">
    <source>
        <dbReference type="PROSITE" id="PS50850"/>
    </source>
</evidence>
<dbReference type="InterPro" id="IPR005828">
    <property type="entry name" value="MFS_sugar_transport-like"/>
</dbReference>
<feature type="transmembrane region" description="Helical" evidence="8">
    <location>
        <begin position="200"/>
        <end position="218"/>
    </location>
</feature>
<dbReference type="InterPro" id="IPR050360">
    <property type="entry name" value="MFS_Sugar_Transporters"/>
</dbReference>
<evidence type="ECO:0000313" key="10">
    <source>
        <dbReference type="EMBL" id="OAG01170.1"/>
    </source>
</evidence>
<keyword evidence="6" id="KW-0560">Oxidoreductase</keyword>
<keyword evidence="11" id="KW-1185">Reference proteome</keyword>
<proteinExistence type="inferred from homology"/>
<organism evidence="10 11">
    <name type="scientific">Paraphaeosphaeria sporulosa</name>
    <dbReference type="NCBI Taxonomy" id="1460663"/>
    <lineage>
        <taxon>Eukaryota</taxon>
        <taxon>Fungi</taxon>
        <taxon>Dikarya</taxon>
        <taxon>Ascomycota</taxon>
        <taxon>Pezizomycotina</taxon>
        <taxon>Dothideomycetes</taxon>
        <taxon>Pleosporomycetidae</taxon>
        <taxon>Pleosporales</taxon>
        <taxon>Massarineae</taxon>
        <taxon>Didymosphaeriaceae</taxon>
        <taxon>Paraphaeosphaeria</taxon>
    </lineage>
</organism>
<feature type="transmembrane region" description="Helical" evidence="8">
    <location>
        <begin position="332"/>
        <end position="350"/>
    </location>
</feature>
<dbReference type="STRING" id="1460663.A0A177C3C9"/>
<feature type="transmembrane region" description="Helical" evidence="8">
    <location>
        <begin position="161"/>
        <end position="180"/>
    </location>
</feature>
<dbReference type="InParanoid" id="A0A177C3C9"/>
<evidence type="ECO:0000256" key="6">
    <source>
        <dbReference type="ARBA" id="ARBA00023002"/>
    </source>
</evidence>
<feature type="transmembrane region" description="Helical" evidence="8">
    <location>
        <begin position="429"/>
        <end position="446"/>
    </location>
</feature>
<dbReference type="FunFam" id="3.20.20.100:FF:000002">
    <property type="entry name" value="2,5-diketo-D-gluconic acid reductase A"/>
    <property type="match status" value="1"/>
</dbReference>
<dbReference type="Proteomes" id="UP000077069">
    <property type="component" value="Unassembled WGS sequence"/>
</dbReference>
<dbReference type="Gene3D" id="1.20.1250.20">
    <property type="entry name" value="MFS general substrate transporter like domains"/>
    <property type="match status" value="1"/>
</dbReference>
<dbReference type="SUPFAM" id="SSF51430">
    <property type="entry name" value="NAD(P)-linked oxidoreductase"/>
    <property type="match status" value="1"/>
</dbReference>
<evidence type="ECO:0000256" key="7">
    <source>
        <dbReference type="ARBA" id="ARBA00023136"/>
    </source>
</evidence>
<name>A0A177C3C9_9PLEO</name>
<dbReference type="InterPro" id="IPR018170">
    <property type="entry name" value="Aldo/ket_reductase_CS"/>
</dbReference>
<dbReference type="PRINTS" id="PR00069">
    <property type="entry name" value="ALDKETRDTASE"/>
</dbReference>
<dbReference type="Pfam" id="PF00083">
    <property type="entry name" value="Sugar_tr"/>
    <property type="match status" value="1"/>
</dbReference>
<feature type="transmembrane region" description="Helical" evidence="8">
    <location>
        <begin position="397"/>
        <end position="417"/>
    </location>
</feature>
<dbReference type="GO" id="GO:0016616">
    <property type="term" value="F:oxidoreductase activity, acting on the CH-OH group of donors, NAD or NADP as acceptor"/>
    <property type="evidence" value="ECO:0007669"/>
    <property type="project" value="UniProtKB-ARBA"/>
</dbReference>
<keyword evidence="7 8" id="KW-0472">Membrane</keyword>
<feature type="transmembrane region" description="Helical" evidence="8">
    <location>
        <begin position="106"/>
        <end position="125"/>
    </location>
</feature>
<feature type="domain" description="Major facilitator superfamily (MFS) profile" evidence="9">
    <location>
        <begin position="28"/>
        <end position="483"/>
    </location>
</feature>
<dbReference type="InterPro" id="IPR036259">
    <property type="entry name" value="MFS_trans_sf"/>
</dbReference>
<comment type="similarity">
    <text evidence="2">Belongs to the major facilitator superfamily. Sugar transporter (TC 2.A.1.1) family.</text>
</comment>
<dbReference type="PANTHER" id="PTHR48022">
    <property type="entry name" value="PLASTIDIC GLUCOSE TRANSPORTER 4"/>
    <property type="match status" value="1"/>
</dbReference>
<feature type="transmembrane region" description="Helical" evidence="8">
    <location>
        <begin position="458"/>
        <end position="479"/>
    </location>
</feature>
<evidence type="ECO:0000256" key="4">
    <source>
        <dbReference type="ARBA" id="ARBA00022692"/>
    </source>
</evidence>
<feature type="transmembrane region" description="Helical" evidence="8">
    <location>
        <begin position="290"/>
        <end position="312"/>
    </location>
</feature>
<sequence length="831" mass="91953">MGGGTSLWASPEYKKDPKAIYNGRLIYLAATIAFAGCAYGFDQGNIGGVLTLPTFRHAFGLDKLSDDAADARSGNIAALMAAGGSAGALLSAPCADFLGRKYSMMIYGWIYLLGCAFQEVPHLQLFYAGRFLAGVAIGSMSAGAPQFLAENSPKAIRGSMTCLYNLMIITALSLAFWINYGVSKWTNVKVSDYTQWQLSLGIQLIPGFFMVCMLWWVLETPRALIARGKRADGLKNLMRLRKLPEDHPYIQQEYMETCAQVDQEQEVAVGRNYMLVIKDIAFVPSNRRRFFLAIMLFLFHKFTGTDSLNYFAPEIFTMIGVKSGSQALLTTGVYGLVKLATTVVYVAFIVDRVGRRLPLMIGASMQATAMLYIALYVRFANPDKGGGTEAGGIIGIVWIYVYAFGWSFGHSVACYVVAAEIFPSRIRSFCMSCCFFVNWIVDFGITKATPSMMTHLGWGTFLLYAVLTYIGVVFIFFCMPEMKGRSIESMDDLFSHSIWTMYKRAYPKEEDKVRHDVGEILSDGRVAELGEKREGDVHVEKGFGTWQAAPGDAGRAVQTALKAGYRHLDCAPLYWNESEIGEALTSVLQSTNIPRSDIFITTKLWSSSHHDPEAALRKSLKDLQLDHVNLYLMHWPVSLPSNSLDAPNFGKEDRKAHAQGWDFTKTWALMEKLLDTGLTKAIGVANFSTVNLEKLLKTAKVVPAVNQTELHPLLPQDKLNKFCKEHGIHQTAFGPLGGKGSTLHSHPAVVGIAEQKGSTTGQVLLSWGVARGWSVIPKSVTEERIKKNLEIFELSGEQVERLDALAKREGRRFNRPDWGAPVFHDDDGSVA</sequence>
<dbReference type="NCBIfam" id="TIGR00879">
    <property type="entry name" value="SP"/>
    <property type="match status" value="1"/>
</dbReference>
<evidence type="ECO:0000256" key="1">
    <source>
        <dbReference type="ARBA" id="ARBA00004141"/>
    </source>
</evidence>
<dbReference type="InterPro" id="IPR020471">
    <property type="entry name" value="AKR"/>
</dbReference>
<dbReference type="SUPFAM" id="SSF103473">
    <property type="entry name" value="MFS general substrate transporter"/>
    <property type="match status" value="1"/>
</dbReference>
<dbReference type="PROSITE" id="PS00217">
    <property type="entry name" value="SUGAR_TRANSPORT_2"/>
    <property type="match status" value="1"/>
</dbReference>
<evidence type="ECO:0000256" key="3">
    <source>
        <dbReference type="ARBA" id="ARBA00022448"/>
    </source>
</evidence>
<dbReference type="GO" id="GO:0016020">
    <property type="term" value="C:membrane"/>
    <property type="evidence" value="ECO:0007669"/>
    <property type="project" value="UniProtKB-SubCell"/>
</dbReference>
<dbReference type="EMBL" id="KV441558">
    <property type="protein sequence ID" value="OAG01170.1"/>
    <property type="molecule type" value="Genomic_DNA"/>
</dbReference>
<feature type="transmembrane region" description="Helical" evidence="8">
    <location>
        <begin position="21"/>
        <end position="41"/>
    </location>
</feature>
<dbReference type="InterPro" id="IPR003663">
    <property type="entry name" value="Sugar/inositol_transpt"/>
</dbReference>
<feature type="transmembrane region" description="Helical" evidence="8">
    <location>
        <begin position="131"/>
        <end position="149"/>
    </location>
</feature>
<evidence type="ECO:0000313" key="11">
    <source>
        <dbReference type="Proteomes" id="UP000077069"/>
    </source>
</evidence>
<accession>A0A177C3C9</accession>
<protein>
    <recommendedName>
        <fullName evidence="9">Major facilitator superfamily (MFS) profile domain-containing protein</fullName>
    </recommendedName>
</protein>
<dbReference type="InterPro" id="IPR036812">
    <property type="entry name" value="NAD(P)_OxRdtase_dom_sf"/>
</dbReference>
<keyword evidence="4 8" id="KW-0812">Transmembrane</keyword>
<dbReference type="GO" id="GO:0005351">
    <property type="term" value="F:carbohydrate:proton symporter activity"/>
    <property type="evidence" value="ECO:0007669"/>
    <property type="project" value="TreeGrafter"/>
</dbReference>
<reference evidence="10 11" key="1">
    <citation type="submission" date="2016-05" db="EMBL/GenBank/DDBJ databases">
        <title>Comparative analysis of secretome profiles of manganese(II)-oxidizing ascomycete fungi.</title>
        <authorList>
            <consortium name="DOE Joint Genome Institute"/>
            <person name="Zeiner C.A."/>
            <person name="Purvine S.O."/>
            <person name="Zink E.M."/>
            <person name="Wu S."/>
            <person name="Pasa-Tolic L."/>
            <person name="Chaput D.L."/>
            <person name="Haridas S."/>
            <person name="Grigoriev I.V."/>
            <person name="Santelli C.M."/>
            <person name="Hansel C.M."/>
        </authorList>
    </citation>
    <scope>NUCLEOTIDE SEQUENCE [LARGE SCALE GENOMIC DNA]</scope>
    <source>
        <strain evidence="10 11">AP3s5-JAC2a</strain>
    </source>
</reference>
<dbReference type="PROSITE" id="PS00216">
    <property type="entry name" value="SUGAR_TRANSPORT_1"/>
    <property type="match status" value="2"/>
</dbReference>
<dbReference type="RefSeq" id="XP_018031535.1">
    <property type="nucleotide sequence ID" value="XM_018182206.1"/>
</dbReference>
<dbReference type="InterPro" id="IPR005829">
    <property type="entry name" value="Sugar_transporter_CS"/>
</dbReference>
<evidence type="ECO:0000256" key="5">
    <source>
        <dbReference type="ARBA" id="ARBA00022989"/>
    </source>
</evidence>